<dbReference type="KEGG" id="dka:DKAM_0551"/>
<accession>B8D446</accession>
<protein>
    <submittedName>
        <fullName evidence="1">Uncharacterized protein</fullName>
    </submittedName>
</protein>
<reference evidence="1 2" key="1">
    <citation type="journal article" date="2009" name="J. Bacteriol.">
        <title>Complete genome sequence of the anaerobic, protein-degrading hyperthermophilic crenarchaeon Desulfurococcus kamchatkensis.</title>
        <authorList>
            <person name="Ravin N.V."/>
            <person name="Mardanov A.V."/>
            <person name="Beletsky A.V."/>
            <person name="Kublanov I.V."/>
            <person name="Kolganova T.V."/>
            <person name="Lebedinsky A.V."/>
            <person name="Chernyh N.A."/>
            <person name="Bonch-Osmolovskaya E.A."/>
            <person name="Skryabin K.G."/>
        </authorList>
    </citation>
    <scope>NUCLEOTIDE SEQUENCE [LARGE SCALE GENOMIC DNA]</scope>
    <source>
        <strain evidence="2">DSM 18924 / JCM 16383 / VKM B-2413 / 1221n</strain>
    </source>
</reference>
<dbReference type="Proteomes" id="UP000006903">
    <property type="component" value="Chromosome"/>
</dbReference>
<dbReference type="EMBL" id="CP001140">
    <property type="protein sequence ID" value="ACL10877.1"/>
    <property type="molecule type" value="Genomic_DNA"/>
</dbReference>
<evidence type="ECO:0000313" key="1">
    <source>
        <dbReference type="EMBL" id="ACL10877.1"/>
    </source>
</evidence>
<sequence>MNVSYRDPRSDSGDEPIDHIESAVPSTKMRIDATIYFGALIEK</sequence>
<dbReference type="HOGENOM" id="CLU_3227652_0_0_2"/>
<evidence type="ECO:0000313" key="2">
    <source>
        <dbReference type="Proteomes" id="UP000006903"/>
    </source>
</evidence>
<gene>
    <name evidence="1" type="ordered locus">DKAM_0551</name>
</gene>
<name>B8D446_DESA1</name>
<organism evidence="1 2">
    <name type="scientific">Desulfurococcus amylolyticus (strain DSM 18924 / JCM 16383 / VKM B-2413 / 1221n)</name>
    <name type="common">Desulfurococcus kamchatkensis</name>
    <dbReference type="NCBI Taxonomy" id="490899"/>
    <lineage>
        <taxon>Archaea</taxon>
        <taxon>Thermoproteota</taxon>
        <taxon>Thermoprotei</taxon>
        <taxon>Desulfurococcales</taxon>
        <taxon>Desulfurococcaceae</taxon>
        <taxon>Desulfurococcus</taxon>
    </lineage>
</organism>
<dbReference type="AlphaFoldDB" id="B8D446"/>
<proteinExistence type="predicted"/>